<dbReference type="AlphaFoldDB" id="A0A8S1KM29"/>
<feature type="compositionally biased region" description="Low complexity" evidence="1">
    <location>
        <begin position="41"/>
        <end position="51"/>
    </location>
</feature>
<evidence type="ECO:0000313" key="2">
    <source>
        <dbReference type="EMBL" id="CAD8056298.1"/>
    </source>
</evidence>
<reference evidence="2" key="1">
    <citation type="submission" date="2021-01" db="EMBL/GenBank/DDBJ databases">
        <authorList>
            <consortium name="Genoscope - CEA"/>
            <person name="William W."/>
        </authorList>
    </citation>
    <scope>NUCLEOTIDE SEQUENCE</scope>
</reference>
<name>A0A8S1KM29_PARPR</name>
<keyword evidence="3" id="KW-1185">Reference proteome</keyword>
<proteinExistence type="predicted"/>
<organism evidence="2 3">
    <name type="scientific">Paramecium primaurelia</name>
    <dbReference type="NCBI Taxonomy" id="5886"/>
    <lineage>
        <taxon>Eukaryota</taxon>
        <taxon>Sar</taxon>
        <taxon>Alveolata</taxon>
        <taxon>Ciliophora</taxon>
        <taxon>Intramacronucleata</taxon>
        <taxon>Oligohymenophorea</taxon>
        <taxon>Peniculida</taxon>
        <taxon>Parameciidae</taxon>
        <taxon>Paramecium</taxon>
    </lineage>
</organism>
<comment type="caution">
    <text evidence="2">The sequence shown here is derived from an EMBL/GenBank/DDBJ whole genome shotgun (WGS) entry which is preliminary data.</text>
</comment>
<dbReference type="EMBL" id="CAJJDM010000022">
    <property type="protein sequence ID" value="CAD8056298.1"/>
    <property type="molecule type" value="Genomic_DNA"/>
</dbReference>
<dbReference type="Proteomes" id="UP000688137">
    <property type="component" value="Unassembled WGS sequence"/>
</dbReference>
<feature type="region of interest" description="Disordered" evidence="1">
    <location>
        <begin position="27"/>
        <end position="62"/>
    </location>
</feature>
<dbReference type="OMA" id="PNVFKID"/>
<sequence length="230" mass="26857">MQPKKKSSFLDSIKQFFNDAPSDEIIYNEATSSLPTESKQSKQSSQQSTKGRSSDPNVFKIDNEDEANQIYNDEEDDSEQQTMSEMQKEYRILILYNFKQVGKPLDSGYQKKQIINFPPGSTFRVIKPIKTHKSLIDYLSSETERYLALDGGWIYFFQLISKDKYLVSSTNSLNNLSQILIKKNEAKPTFRFIFTTKQIKRFYLVNIEQQDLLFLKLKTECQKHGKSFNY</sequence>
<protein>
    <submittedName>
        <fullName evidence="2">Uncharacterized protein</fullName>
    </submittedName>
</protein>
<evidence type="ECO:0000256" key="1">
    <source>
        <dbReference type="SAM" id="MobiDB-lite"/>
    </source>
</evidence>
<accession>A0A8S1KM29</accession>
<evidence type="ECO:0000313" key="3">
    <source>
        <dbReference type="Proteomes" id="UP000688137"/>
    </source>
</evidence>
<gene>
    <name evidence="2" type="ORF">PPRIM_AZ9-3.1.T0240242</name>
</gene>